<reference evidence="4" key="1">
    <citation type="submission" date="2009-11" db="EMBL/GenBank/DDBJ databases">
        <title>Useful genes from Flammulina velutipes.</title>
        <authorList>
            <person name="Yoon H."/>
            <person name="Kim J.-G."/>
            <person name="Lee B.-M."/>
            <person name="Kong W.-S."/>
            <person name="Lee C.-S."/>
            <person name="Choi J.-W."/>
        </authorList>
    </citation>
    <scope>NUCLEOTIDE SEQUENCE</scope>
    <source>
        <strain evidence="4">KACC 42777</strain>
    </source>
</reference>
<proteinExistence type="evidence at transcript level"/>
<dbReference type="InterPro" id="IPR051609">
    <property type="entry name" value="NmrA/Isoflavone_reductase-like"/>
</dbReference>
<keyword evidence="2" id="KW-0560">Oxidoreductase</keyword>
<dbReference type="InterPro" id="IPR008030">
    <property type="entry name" value="NmrA-like"/>
</dbReference>
<dbReference type="PANTHER" id="PTHR47706">
    <property type="entry name" value="NMRA-LIKE FAMILY PROTEIN"/>
    <property type="match status" value="1"/>
</dbReference>
<sequence length="310" mass="35174">MTYPPGTQVKIGKAVLAAGIQRYFPWQFGVDYDVIGPSSSQNLFTEQLEVRALLREQSQTRWVIVSTGMFTSFLFEPVFGVVSADRRTVHALGSWENQVTVTVPKDIGRVVAELALQAQEIEGVVYTAGDTVSYRRVAEIVETVLGKKVSKVEWTIEILKAQLAKDPDNGMRKYRVVFAEGKGVSWDVKETFNAKRLCRIMTQTGSFKDRLEVDRLSSTVGKGKCYVELIWIEPVLRAERYEWLSFGEERIKDSFQRMAEDVGDFSLGRAQSGYDADVRQESNDRSDHELVHRYERLQRAENVDMCGVHG</sequence>
<dbReference type="InterPro" id="IPR036291">
    <property type="entry name" value="NAD(P)-bd_dom_sf"/>
</dbReference>
<evidence type="ECO:0000256" key="1">
    <source>
        <dbReference type="ARBA" id="ARBA00022857"/>
    </source>
</evidence>
<protein>
    <submittedName>
        <fullName evidence="4">Putative isoflavone oxidoreductase</fullName>
    </submittedName>
</protein>
<evidence type="ECO:0000313" key="4">
    <source>
        <dbReference type="EMBL" id="ADX07287.1"/>
    </source>
</evidence>
<dbReference type="GO" id="GO:0016491">
    <property type="term" value="F:oxidoreductase activity"/>
    <property type="evidence" value="ECO:0007669"/>
    <property type="project" value="UniProtKB-KW"/>
</dbReference>
<dbReference type="Pfam" id="PF05368">
    <property type="entry name" value="NmrA"/>
    <property type="match status" value="1"/>
</dbReference>
<keyword evidence="1" id="KW-0521">NADP</keyword>
<dbReference type="PANTHER" id="PTHR47706:SF6">
    <property type="entry name" value="NMRA-LIKE FAMILY PROTEIN (AFU_ORTHOLOGUE AFUA_6G00280)"/>
    <property type="match status" value="1"/>
</dbReference>
<dbReference type="EMBL" id="GU169852">
    <property type="protein sequence ID" value="ADX07287.1"/>
    <property type="molecule type" value="mRNA"/>
</dbReference>
<dbReference type="AlphaFoldDB" id="G8A513"/>
<dbReference type="Gene3D" id="3.40.50.720">
    <property type="entry name" value="NAD(P)-binding Rossmann-like Domain"/>
    <property type="match status" value="1"/>
</dbReference>
<feature type="domain" description="NmrA-like" evidence="3">
    <location>
        <begin position="8"/>
        <end position="165"/>
    </location>
</feature>
<evidence type="ECO:0000259" key="3">
    <source>
        <dbReference type="Pfam" id="PF05368"/>
    </source>
</evidence>
<dbReference type="SUPFAM" id="SSF51735">
    <property type="entry name" value="NAD(P)-binding Rossmann-fold domains"/>
    <property type="match status" value="1"/>
</dbReference>
<accession>G8A513</accession>
<organism evidence="4">
    <name type="scientific">Flammulina velutipes</name>
    <name type="common">Agaricus velutipes</name>
    <dbReference type="NCBI Taxonomy" id="38945"/>
    <lineage>
        <taxon>Eukaryota</taxon>
        <taxon>Fungi</taxon>
        <taxon>Dikarya</taxon>
        <taxon>Basidiomycota</taxon>
        <taxon>Agaricomycotina</taxon>
        <taxon>Agaricomycetes</taxon>
        <taxon>Agaricomycetidae</taxon>
        <taxon>Agaricales</taxon>
        <taxon>Marasmiineae</taxon>
        <taxon>Physalacriaceae</taxon>
        <taxon>Flammulina</taxon>
    </lineage>
</organism>
<evidence type="ECO:0000256" key="2">
    <source>
        <dbReference type="ARBA" id="ARBA00023002"/>
    </source>
</evidence>
<name>G8A513_FLAVE</name>